<evidence type="ECO:0000313" key="1">
    <source>
        <dbReference type="EMBL" id="RGM91778.1"/>
    </source>
</evidence>
<dbReference type="Pfam" id="PF12668">
    <property type="entry name" value="DUF3791"/>
    <property type="match status" value="1"/>
</dbReference>
<dbReference type="Proteomes" id="UP000285750">
    <property type="component" value="Unassembled WGS sequence"/>
</dbReference>
<dbReference type="EMBL" id="QRUY01000028">
    <property type="protein sequence ID" value="RGS05357.1"/>
    <property type="molecule type" value="Genomic_DNA"/>
</dbReference>
<organism evidence="1 4">
    <name type="scientific">Phocaeicola plebeius</name>
    <dbReference type="NCBI Taxonomy" id="310297"/>
    <lineage>
        <taxon>Bacteria</taxon>
        <taxon>Pseudomonadati</taxon>
        <taxon>Bacteroidota</taxon>
        <taxon>Bacteroidia</taxon>
        <taxon>Bacteroidales</taxon>
        <taxon>Bacteroidaceae</taxon>
        <taxon>Phocaeicola</taxon>
    </lineage>
</organism>
<dbReference type="EMBL" id="QSTW01000006">
    <property type="protein sequence ID" value="RGM91778.1"/>
    <property type="molecule type" value="Genomic_DNA"/>
</dbReference>
<dbReference type="RefSeq" id="WP_117701640.1">
    <property type="nucleotide sequence ID" value="NZ_CATXHJ010000007.1"/>
</dbReference>
<dbReference type="InterPro" id="IPR024269">
    <property type="entry name" value="DUF3791"/>
</dbReference>
<dbReference type="AlphaFoldDB" id="A0A3E4Z9N7"/>
<evidence type="ECO:0000313" key="2">
    <source>
        <dbReference type="EMBL" id="RGS05357.1"/>
    </source>
</evidence>
<reference evidence="4 5" key="1">
    <citation type="submission" date="2018-08" db="EMBL/GenBank/DDBJ databases">
        <title>A genome reference for cultivated species of the human gut microbiota.</title>
        <authorList>
            <person name="Zou Y."/>
            <person name="Xue W."/>
            <person name="Luo G."/>
        </authorList>
    </citation>
    <scope>NUCLEOTIDE SEQUENCE [LARGE SCALE GENOMIC DNA]</scope>
    <source>
        <strain evidence="2 6">AF24-16AC</strain>
        <strain evidence="3 5">AM23-23</strain>
        <strain evidence="1 4">OM06-2</strain>
    </source>
</reference>
<dbReference type="Proteomes" id="UP000260814">
    <property type="component" value="Unassembled WGS sequence"/>
</dbReference>
<proteinExistence type="predicted"/>
<dbReference type="Proteomes" id="UP000283485">
    <property type="component" value="Unassembled WGS sequence"/>
</dbReference>
<evidence type="ECO:0000313" key="6">
    <source>
        <dbReference type="Proteomes" id="UP000285750"/>
    </source>
</evidence>
<evidence type="ECO:0000313" key="3">
    <source>
        <dbReference type="EMBL" id="RHF91399.1"/>
    </source>
</evidence>
<gene>
    <name evidence="3" type="ORF">DW653_06920</name>
    <name evidence="2" type="ORF">DWY14_11925</name>
    <name evidence="1" type="ORF">DXB87_06880</name>
</gene>
<comment type="caution">
    <text evidence="1">The sequence shown here is derived from an EMBL/GenBank/DDBJ whole genome shotgun (WGS) entry which is preliminary data.</text>
</comment>
<accession>A0A3E4Z9N7</accession>
<evidence type="ECO:0000313" key="5">
    <source>
        <dbReference type="Proteomes" id="UP000283485"/>
    </source>
</evidence>
<name>A0A3E4Z9N7_9BACT</name>
<protein>
    <submittedName>
        <fullName evidence="1">DUF3791 domain-containing protein</fullName>
    </submittedName>
</protein>
<evidence type="ECO:0000313" key="4">
    <source>
        <dbReference type="Proteomes" id="UP000260814"/>
    </source>
</evidence>
<sequence length="74" mass="8957">MKYDVKEKLEWTVIFLFEFGHKYGLTMKQAFNYLSRFKGIDFIDRHYDYVHTQSFTSMVDDIAEYCRRQGGELV</sequence>
<dbReference type="EMBL" id="QRHQ01000010">
    <property type="protein sequence ID" value="RHF91399.1"/>
    <property type="molecule type" value="Genomic_DNA"/>
</dbReference>